<feature type="domain" description="Fe/B12 periplasmic-binding" evidence="1">
    <location>
        <begin position="1212"/>
        <end position="1278"/>
    </location>
</feature>
<proteinExistence type="predicted"/>
<dbReference type="InterPro" id="IPR011836">
    <property type="entry name" value="YhdP"/>
</dbReference>
<dbReference type="PANTHER" id="PTHR38690:SF1">
    <property type="entry name" value="PROTEASE"/>
    <property type="match status" value="1"/>
</dbReference>
<accession>A0ABU7V0V5</accession>
<dbReference type="PROSITE" id="PS50983">
    <property type="entry name" value="FE_B12_PBP"/>
    <property type="match status" value="1"/>
</dbReference>
<dbReference type="PANTHER" id="PTHR38690">
    <property type="entry name" value="PROTEASE-RELATED"/>
    <property type="match status" value="1"/>
</dbReference>
<evidence type="ECO:0000313" key="2">
    <source>
        <dbReference type="EMBL" id="MEF2156330.1"/>
    </source>
</evidence>
<comment type="caution">
    <text evidence="2">The sequence shown here is derived from an EMBL/GenBank/DDBJ whole genome shotgun (WGS) entry which is preliminary data.</text>
</comment>
<dbReference type="NCBIfam" id="TIGR02099">
    <property type="entry name" value="YhdP family protein"/>
    <property type="match status" value="1"/>
</dbReference>
<sequence>MHLLFWSGRQLRRIAIVLVCLGLLAVVLGMGLVEGLMRAAEQDPARAQRWLSLQAHQPIHFRSIQGRWTRGGPVLDVQGLEVGDADRALALGNAELLLSMYRGWLPGEAFSQLRVRGLSVHLFRADDGRWDVLGLARNNTPQADPLNALSRLGELQILDAQLRVQAPSLGIDMRFPRSHLRLRSNERNLQAGLQSWAGGNIGKPVAAALHYDRRKRQGTLWMSAPDAQASDWAPLLRFGDLRVESGHGDLSGWFDLADQQVRRVTVEADLRLLGLRNTAAGSAMQQLDRLQVLGRWQRRGAVWSIDVPQLQVVRNGLRSDMGDLSLDLGPQWVRVQARHINGGMLAPVAGLLPWLPERLRQYLQQSELSGTLSDVAFERRNGRILKLGGAARDVSVAATAGFPGIEKLNASVSGNHGQWAIRFSGGAPMRWIQPTRFGEPLTLRPKGTVSVVRKGDGFAFASSDLQLVVEGISAQVQGQVHWPTTGGKKPTLNLQVQSDRVPLSAVRKLLPQDRLPPPALHWLQQAFLDGAARQVDASFRGNLGDWPFAGQAGMGLQVRARIDSATIQFAPGWPAATQVNGNATFSNDGFQVRGTGRVDQIRVGDLRAEIDHYRGGLLKVRAGSVGDASAAMSMLAKSPIAKNDLATFANLKLRGPVRSGFALDLPLRRSTQLEIHGFAELQNVTATDPRYKLTLDNLRGRGEYDRFGFVAPRLQGKRRGQSAELAVRVGPQHVTTDGNLVEVALATAVEPSAIDEYTRSLDWLKPYVSGSSKWTAQFSLPSQRAGPKPAVLELHSDLVGTHVSLPEPLYKPSNIALPTTIEIPMPAGQHEMRIRLGDRAAMRVLAKEKTAPRVQVLLGSNRPSSAALLPGLTVEGTADRLSALDWIAVTRGSDGGGSGKGESLRLNRIDVLGRNLFLFGGNFRNTRIQLQPVSDGAVRILATGPQLQGQVSVPARSAEAIRGQFALVHYANDGLSETAANRTLNPVAAIGKAGQSAYSAAVALTNPANIPPLMFNAQRLQIGSVALGTAQFESVPTANGLQVTRMHVRNPAFAVGGRGQWTQVGRQQHTAISARLTTPNAGRALAVFGAPDRVENGSGNVDLDLSWNGGPQEFALPQLRGSLRLDVREGRIPEVEPGVGRVLGLLSIAELPRRLTLDFRDFFGKGLSFNRVSGAVLVANGQATAQDLVIDASAANIRIEGTSDLQSERFNQLVTVEPRAGGLLTAIGAVAGGPVGAAVGAVANAVLQKPIGAMATKRYRVTGPWTAPKTEVLSAGKP</sequence>
<dbReference type="InterPro" id="IPR002491">
    <property type="entry name" value="ABC_transptr_periplasmic_BD"/>
</dbReference>
<dbReference type="InterPro" id="IPR025263">
    <property type="entry name" value="YhdP_central"/>
</dbReference>
<dbReference type="EMBL" id="JAZHBO010000002">
    <property type="protein sequence ID" value="MEF2156330.1"/>
    <property type="molecule type" value="Genomic_DNA"/>
</dbReference>
<keyword evidence="3" id="KW-1185">Reference proteome</keyword>
<dbReference type="RefSeq" id="WP_331704132.1">
    <property type="nucleotide sequence ID" value="NZ_JAZHBO010000002.1"/>
</dbReference>
<organism evidence="2 3">
    <name type="scientific">Aquilutibacter rugosus</name>
    <dbReference type="NCBI Taxonomy" id="3115820"/>
    <lineage>
        <taxon>Bacteria</taxon>
        <taxon>Pseudomonadati</taxon>
        <taxon>Pseudomonadota</taxon>
        <taxon>Gammaproteobacteria</taxon>
        <taxon>Lysobacterales</taxon>
        <taxon>Lysobacteraceae</taxon>
        <taxon>Aquilutibacter</taxon>
    </lineage>
</organism>
<evidence type="ECO:0000259" key="1">
    <source>
        <dbReference type="PROSITE" id="PS50983"/>
    </source>
</evidence>
<evidence type="ECO:0000313" key="3">
    <source>
        <dbReference type="Proteomes" id="UP001356170"/>
    </source>
</evidence>
<protein>
    <submittedName>
        <fullName evidence="2">YhdP family protein</fullName>
    </submittedName>
</protein>
<dbReference type="Pfam" id="PF13116">
    <property type="entry name" value="YhdP"/>
    <property type="match status" value="1"/>
</dbReference>
<name>A0ABU7V0V5_9GAMM</name>
<dbReference type="Proteomes" id="UP001356170">
    <property type="component" value="Unassembled WGS sequence"/>
</dbReference>
<reference evidence="2 3" key="1">
    <citation type="submission" date="2024-01" db="EMBL/GenBank/DDBJ databases">
        <title>Novel species of the genus Luteimonas isolated from rivers.</title>
        <authorList>
            <person name="Lu H."/>
        </authorList>
    </citation>
    <scope>NUCLEOTIDE SEQUENCE [LARGE SCALE GENOMIC DNA]</scope>
    <source>
        <strain evidence="2 3">FXH3W</strain>
    </source>
</reference>
<gene>
    <name evidence="2" type="ORF">V3390_08855</name>
</gene>